<dbReference type="SUPFAM" id="SSF51289">
    <property type="entry name" value="Tlp20, baculovirus telokin-like protein"/>
    <property type="match status" value="1"/>
</dbReference>
<evidence type="ECO:0000313" key="2">
    <source>
        <dbReference type="Proteomes" id="UP000829694"/>
    </source>
</evidence>
<dbReference type="KEGG" id="vg:80539456"/>
<organism evidence="1 2">
    <name type="scientific">Matsumuraeses phaseoli granulovirus</name>
    <dbReference type="NCBI Taxonomy" id="2760664"/>
    <lineage>
        <taxon>Viruses</taxon>
        <taxon>Viruses incertae sedis</taxon>
        <taxon>Naldaviricetes</taxon>
        <taxon>Lefavirales</taxon>
        <taxon>Baculoviridae</taxon>
        <taxon>Betabaculovirus</taxon>
        <taxon>Betabaculovirus maphaseoli</taxon>
    </lineage>
</organism>
<dbReference type="InterPro" id="IPR036731">
    <property type="entry name" value="Tlp20_sf"/>
</dbReference>
<sequence length="203" mass="22639">MNTIDNNTMTNKTVEVDSIVLNCELEKENVYVFRASNDYNLKKSNIGAYKLTIDNCVNNEWHEVVLPGSNYAILLNKISGGGIVGILILINNVVINRNQVIFKLVKHSVVDDVAKLFENITVKNDNCDTNKLHSINFDNNNVTPLSSIPSTTSLVMPEDALMIAQDDGVSSTSFEVPEFKPALSSTNKTSLFDKYYVESRRTE</sequence>
<dbReference type="InterPro" id="IPR009092">
    <property type="entry name" value="Telokin-like_Tlp20_baculovir"/>
</dbReference>
<accession>A0AAE7MLG7</accession>
<dbReference type="Proteomes" id="UP000829694">
    <property type="component" value="Segment"/>
</dbReference>
<keyword evidence="2" id="KW-1185">Reference proteome</keyword>
<reference evidence="1" key="1">
    <citation type="journal article" date="2020" name="Viruses">
        <title>Genome Analysis of a Novel Clade b Betabaculovirus Isolated from the Legume Pest Matsumuraeses phaseoli (Lepidoptera: Tortricidae).</title>
        <authorList>
            <person name="Shu R."/>
            <person name="Meng Q."/>
            <person name="Miao L."/>
            <person name="Liang H."/>
            <person name="Chen J."/>
            <person name="Xu Y."/>
            <person name="Cheng L."/>
            <person name="Jin W."/>
            <person name="Qin Q."/>
            <person name="Zhang H."/>
        </authorList>
    </citation>
    <scope>NUCLEOTIDE SEQUENCE</scope>
    <source>
        <strain evidence="1">IOZ01</strain>
    </source>
</reference>
<dbReference type="GeneID" id="80539456"/>
<evidence type="ECO:0000313" key="1">
    <source>
        <dbReference type="EMBL" id="QOD40055.1"/>
    </source>
</evidence>
<dbReference type="Gene3D" id="2.70.40.20">
    <property type="entry name" value="Baculovirus telokin-like protein 20"/>
    <property type="match status" value="1"/>
</dbReference>
<gene>
    <name evidence="1" type="primary">tlp-20</name>
    <name evidence="1" type="ORF">H4Q86_092</name>
</gene>
<name>A0AAE7MLG7_9BBAC</name>
<protein>
    <submittedName>
        <fullName evidence="1">Tlp-20</fullName>
    </submittedName>
</protein>
<dbReference type="RefSeq" id="YP_010800810.1">
    <property type="nucleotide sequence ID" value="NC_076905.1"/>
</dbReference>
<dbReference type="Pfam" id="PF06088">
    <property type="entry name" value="TLP-20"/>
    <property type="match status" value="1"/>
</dbReference>
<dbReference type="EMBL" id="MT844067">
    <property type="protein sequence ID" value="QOD40055.1"/>
    <property type="molecule type" value="Genomic_DNA"/>
</dbReference>
<proteinExistence type="predicted"/>